<feature type="compositionally biased region" description="Gly residues" evidence="1">
    <location>
        <begin position="1"/>
        <end position="30"/>
    </location>
</feature>
<comment type="caution">
    <text evidence="2">The sequence shown here is derived from an EMBL/GenBank/DDBJ whole genome shotgun (WGS) entry which is preliminary data.</text>
</comment>
<reference evidence="2 3" key="1">
    <citation type="submission" date="2019-11" db="EMBL/GenBank/DDBJ databases">
        <title>Whole genome sequence of Oryza granulata.</title>
        <authorList>
            <person name="Li W."/>
        </authorList>
    </citation>
    <scope>NUCLEOTIDE SEQUENCE [LARGE SCALE GENOMIC DNA]</scope>
    <source>
        <strain evidence="3">cv. Menghai</strain>
        <tissue evidence="2">Leaf</tissue>
    </source>
</reference>
<keyword evidence="3" id="KW-1185">Reference proteome</keyword>
<gene>
    <name evidence="2" type="ORF">E2562_012623</name>
</gene>
<feature type="region of interest" description="Disordered" evidence="1">
    <location>
        <begin position="1"/>
        <end position="62"/>
    </location>
</feature>
<protein>
    <submittedName>
        <fullName evidence="2">Uncharacterized protein</fullName>
    </submittedName>
</protein>
<dbReference type="AlphaFoldDB" id="A0A6G1CFH7"/>
<feature type="compositionally biased region" description="Gly residues" evidence="1">
    <location>
        <begin position="50"/>
        <end position="62"/>
    </location>
</feature>
<dbReference type="Proteomes" id="UP000479710">
    <property type="component" value="Unassembled WGS sequence"/>
</dbReference>
<sequence length="109" mass="10764">MEQGGGEGSGRHGGGMRCGGEGTRWHGGGLHHPSPSPHKHPPIPLEAMEQGGGEGSGRCGGGMRCSGPGGWIGGPHGLPVTGDGGFRALGCSIRGRGRVGVMATAGWTC</sequence>
<evidence type="ECO:0000313" key="3">
    <source>
        <dbReference type="Proteomes" id="UP000479710"/>
    </source>
</evidence>
<evidence type="ECO:0000313" key="2">
    <source>
        <dbReference type="EMBL" id="KAF0898916.1"/>
    </source>
</evidence>
<organism evidence="2 3">
    <name type="scientific">Oryza meyeriana var. granulata</name>
    <dbReference type="NCBI Taxonomy" id="110450"/>
    <lineage>
        <taxon>Eukaryota</taxon>
        <taxon>Viridiplantae</taxon>
        <taxon>Streptophyta</taxon>
        <taxon>Embryophyta</taxon>
        <taxon>Tracheophyta</taxon>
        <taxon>Spermatophyta</taxon>
        <taxon>Magnoliopsida</taxon>
        <taxon>Liliopsida</taxon>
        <taxon>Poales</taxon>
        <taxon>Poaceae</taxon>
        <taxon>BOP clade</taxon>
        <taxon>Oryzoideae</taxon>
        <taxon>Oryzeae</taxon>
        <taxon>Oryzinae</taxon>
        <taxon>Oryza</taxon>
        <taxon>Oryza meyeriana</taxon>
    </lineage>
</organism>
<dbReference type="EMBL" id="SPHZ02000009">
    <property type="protein sequence ID" value="KAF0898916.1"/>
    <property type="molecule type" value="Genomic_DNA"/>
</dbReference>
<accession>A0A6G1CFH7</accession>
<name>A0A6G1CFH7_9ORYZ</name>
<evidence type="ECO:0000256" key="1">
    <source>
        <dbReference type="SAM" id="MobiDB-lite"/>
    </source>
</evidence>
<proteinExistence type="predicted"/>